<organism evidence="5">
    <name type="scientific">marine metagenome</name>
    <dbReference type="NCBI Taxonomy" id="408172"/>
    <lineage>
        <taxon>unclassified sequences</taxon>
        <taxon>metagenomes</taxon>
        <taxon>ecological metagenomes</taxon>
    </lineage>
</organism>
<reference evidence="5" key="1">
    <citation type="submission" date="2018-05" db="EMBL/GenBank/DDBJ databases">
        <authorList>
            <person name="Lanie J.A."/>
            <person name="Ng W.-L."/>
            <person name="Kazmierczak K.M."/>
            <person name="Andrzejewski T.M."/>
            <person name="Davidsen T.M."/>
            <person name="Wayne K.J."/>
            <person name="Tettelin H."/>
            <person name="Glass J.I."/>
            <person name="Rusch D."/>
            <person name="Podicherti R."/>
            <person name="Tsui H.-C.T."/>
            <person name="Winkler M.E."/>
        </authorList>
    </citation>
    <scope>NUCLEOTIDE SEQUENCE</scope>
</reference>
<dbReference type="AlphaFoldDB" id="A0A381WHK6"/>
<feature type="domain" description="L27" evidence="4">
    <location>
        <begin position="1"/>
        <end position="38"/>
    </location>
</feature>
<dbReference type="InterPro" id="IPR025877">
    <property type="entry name" value="MobA-like_NTP_Trfase"/>
</dbReference>
<dbReference type="EC" id="5.4.2.9" evidence="2"/>
<dbReference type="Gene3D" id="3.90.550.10">
    <property type="entry name" value="Spore Coat Polysaccharide Biosynthesis Protein SpsA, Chain A"/>
    <property type="match status" value="1"/>
</dbReference>
<evidence type="ECO:0000256" key="3">
    <source>
        <dbReference type="ARBA" id="ARBA00038455"/>
    </source>
</evidence>
<dbReference type="SUPFAM" id="SSF53448">
    <property type="entry name" value="Nucleotide-diphospho-sugar transferases"/>
    <property type="match status" value="1"/>
</dbReference>
<dbReference type="EMBL" id="UINC01011840">
    <property type="protein sequence ID" value="SVA52000.1"/>
    <property type="molecule type" value="Genomic_DNA"/>
</dbReference>
<dbReference type="PROSITE" id="PS51022">
    <property type="entry name" value="L27"/>
    <property type="match status" value="1"/>
</dbReference>
<evidence type="ECO:0000259" key="4">
    <source>
        <dbReference type="PROSITE" id="PS51022"/>
    </source>
</evidence>
<dbReference type="InterPro" id="IPR012698">
    <property type="entry name" value="PEnolPyrv_PMutase_core"/>
</dbReference>
<dbReference type="PANTHER" id="PTHR42905:SF7">
    <property type="entry name" value="PHOSPHOENOLPYRUVATE PHOSPHOMUTASE"/>
    <property type="match status" value="1"/>
</dbReference>
<accession>A0A381WHK6</accession>
<feature type="non-terminal residue" evidence="5">
    <location>
        <position position="1"/>
    </location>
</feature>
<dbReference type="InterPro" id="IPR029044">
    <property type="entry name" value="Nucleotide-diphossugar_trans"/>
</dbReference>
<evidence type="ECO:0000256" key="2">
    <source>
        <dbReference type="ARBA" id="ARBA00024063"/>
    </source>
</evidence>
<comment type="similarity">
    <text evidence="3">Belongs to the isocitrate lyase/PEP mutase superfamily. PEP mutase family.</text>
</comment>
<dbReference type="NCBIfam" id="TIGR02320">
    <property type="entry name" value="PEP_mutase"/>
    <property type="match status" value="1"/>
</dbReference>
<gene>
    <name evidence="5" type="ORF">METZ01_LOCUS104854</name>
</gene>
<dbReference type="InterPro" id="IPR040442">
    <property type="entry name" value="Pyrv_kinase-like_dom_sf"/>
</dbReference>
<evidence type="ECO:0000256" key="1">
    <source>
        <dbReference type="ARBA" id="ARBA00023235"/>
    </source>
</evidence>
<dbReference type="Gene3D" id="3.20.20.60">
    <property type="entry name" value="Phosphoenolpyruvate-binding domains"/>
    <property type="match status" value="1"/>
</dbReference>
<dbReference type="Pfam" id="PF13714">
    <property type="entry name" value="PEP_mutase"/>
    <property type="match status" value="1"/>
</dbReference>
<evidence type="ECO:0000313" key="5">
    <source>
        <dbReference type="EMBL" id="SVA52000.1"/>
    </source>
</evidence>
<name>A0A381WHK6_9ZZZZ</name>
<dbReference type="GO" id="GO:0050188">
    <property type="term" value="F:phosphoenolpyruvate mutase activity"/>
    <property type="evidence" value="ECO:0007669"/>
    <property type="project" value="UniProtKB-EC"/>
</dbReference>
<dbReference type="CDD" id="cd00377">
    <property type="entry name" value="ICL_PEPM"/>
    <property type="match status" value="1"/>
</dbReference>
<dbReference type="InterPro" id="IPR039556">
    <property type="entry name" value="ICL/PEPM"/>
</dbReference>
<keyword evidence="1" id="KW-0413">Isomerase</keyword>
<dbReference type="SUPFAM" id="SSF51621">
    <property type="entry name" value="Phosphoenolpyruvate/pyruvate domain"/>
    <property type="match status" value="1"/>
</dbReference>
<proteinExistence type="inferred from homology"/>
<protein>
    <recommendedName>
        <fullName evidence="2">phosphoenolpyruvate mutase</fullName>
        <ecNumber evidence="2">5.4.2.9</ecNumber>
    </recommendedName>
</protein>
<dbReference type="Pfam" id="PF12804">
    <property type="entry name" value="NTP_transf_3"/>
    <property type="match status" value="1"/>
</dbReference>
<sequence length="543" mass="59951">VPERSSRATCFRQLLQSPELNFLLEAHNGVSAKIGEEAGFKALWAGGLCMSAQYGVRDSNEASWTQVLEMLEFMVDACSVPILLDGDTGYGNFNNVRRLVRKLEQRGVAAVCIEDKLYPKTNSFIDGGKQELADIDEFCSRIKAGKDSQQDDDFSIITRVEAFIAGWGLGEALKRAEAYHAAGADGILIHSALSQPGEVIAFKREWGDRCPVVIVPTKYYTTPTEVFRDAGFSMVIWANHMLRAAIDAMQSCAAKLATEEDLRSVEDHIVPVTEIFRLQGASELRAAEELYLPRQGDLTRVIVLAASRGSALGELTQSRPKAMVEIQGQPLLGHIVSAYNGAGIKQITVVRGYLGDAIDLPGLTYVGNPEYANTGELVSLACALQADPDDSRDLFVSFGDVIFKKYVLDLLSEQGDDLVIAVDTEWKDSANRGRAADYVRCSEAHSRNDFYSRIILEQAAENIPDNKIHGEWMGLLLVKAVALPRFRQMVDKMVAESEYRQAKLHHLLSELVRGGEQIRVVYTTGHWLDVDSLEDVVKAARFT</sequence>
<dbReference type="InterPro" id="IPR015813">
    <property type="entry name" value="Pyrv/PenolPyrv_kinase-like_dom"/>
</dbReference>
<dbReference type="PANTHER" id="PTHR42905">
    <property type="entry name" value="PHOSPHOENOLPYRUVATE CARBOXYLASE"/>
    <property type="match status" value="1"/>
</dbReference>
<dbReference type="InterPro" id="IPR004172">
    <property type="entry name" value="L27_dom"/>
</dbReference>
<dbReference type="GO" id="GO:0016779">
    <property type="term" value="F:nucleotidyltransferase activity"/>
    <property type="evidence" value="ECO:0007669"/>
    <property type="project" value="UniProtKB-ARBA"/>
</dbReference>